<reference evidence="1" key="1">
    <citation type="submission" date="2021-09" db="EMBL/GenBank/DDBJ databases">
        <title>The genome of Mauremys mutica provides insights into the evolution of semi-aquatic lifestyle.</title>
        <authorList>
            <person name="Gong S."/>
            <person name="Gao Y."/>
        </authorList>
    </citation>
    <scope>NUCLEOTIDE SEQUENCE</scope>
    <source>
        <strain evidence="1">MM-2020</strain>
        <tissue evidence="1">Muscle</tissue>
    </source>
</reference>
<evidence type="ECO:0000313" key="1">
    <source>
        <dbReference type="EMBL" id="KAH1166813.1"/>
    </source>
</evidence>
<dbReference type="Gene3D" id="1.10.287.3160">
    <property type="match status" value="1"/>
</dbReference>
<evidence type="ECO:0000313" key="2">
    <source>
        <dbReference type="Proteomes" id="UP000827986"/>
    </source>
</evidence>
<dbReference type="EMBL" id="JAHDVG010000487">
    <property type="protein sequence ID" value="KAH1166813.1"/>
    <property type="molecule type" value="Genomic_DNA"/>
</dbReference>
<protein>
    <submittedName>
        <fullName evidence="1">Uncharacterized protein</fullName>
    </submittedName>
</protein>
<proteinExistence type="predicted"/>
<comment type="caution">
    <text evidence="1">The sequence shown here is derived from an EMBL/GenBank/DDBJ whole genome shotgun (WGS) entry which is preliminary data.</text>
</comment>
<organism evidence="1 2">
    <name type="scientific">Mauremys mutica</name>
    <name type="common">yellowpond turtle</name>
    <dbReference type="NCBI Taxonomy" id="74926"/>
    <lineage>
        <taxon>Eukaryota</taxon>
        <taxon>Metazoa</taxon>
        <taxon>Chordata</taxon>
        <taxon>Craniata</taxon>
        <taxon>Vertebrata</taxon>
        <taxon>Euteleostomi</taxon>
        <taxon>Archelosauria</taxon>
        <taxon>Testudinata</taxon>
        <taxon>Testudines</taxon>
        <taxon>Cryptodira</taxon>
        <taxon>Durocryptodira</taxon>
        <taxon>Testudinoidea</taxon>
        <taxon>Geoemydidae</taxon>
        <taxon>Geoemydinae</taxon>
        <taxon>Mauremys</taxon>
    </lineage>
</organism>
<gene>
    <name evidence="1" type="ORF">KIL84_015985</name>
</gene>
<dbReference type="AlphaFoldDB" id="A0A9D4AQ63"/>
<accession>A0A9D4AQ63</accession>
<sequence length="139" mass="15214">MGYFVDSLLQELQTFVSEGQLVAKMALQVALDAAHAASKAMAVMMQCLLWLFSSGISKELQTTVEDLPFQCCSLFHGKTSDLMALPKDSRATLRAWGSPLQPSRNGISSLSCFTDRLPTANTDHLSMPGRDRKFKGESP</sequence>
<keyword evidence="2" id="KW-1185">Reference proteome</keyword>
<dbReference type="Proteomes" id="UP000827986">
    <property type="component" value="Unassembled WGS sequence"/>
</dbReference>
<name>A0A9D4AQ63_9SAUR</name>